<dbReference type="Proteomes" id="UP000758168">
    <property type="component" value="Unassembled WGS sequence"/>
</dbReference>
<feature type="domain" description="Protein kinase" evidence="7">
    <location>
        <begin position="189"/>
        <end position="472"/>
    </location>
</feature>
<dbReference type="PANTHER" id="PTHR43289:SF6">
    <property type="entry name" value="SERINE_THREONINE-PROTEIN KINASE NEKL-3"/>
    <property type="match status" value="1"/>
</dbReference>
<dbReference type="RefSeq" id="WP_210054909.1">
    <property type="nucleotide sequence ID" value="NZ_JAGIOB010000001.1"/>
</dbReference>
<keyword evidence="4" id="KW-0547">Nucleotide-binding</keyword>
<feature type="domain" description="Protein kinase" evidence="7">
    <location>
        <begin position="469"/>
        <end position="732"/>
    </location>
</feature>
<evidence type="ECO:0000256" key="2">
    <source>
        <dbReference type="ARBA" id="ARBA00022527"/>
    </source>
</evidence>
<dbReference type="SUPFAM" id="SSF56112">
    <property type="entry name" value="Protein kinase-like (PK-like)"/>
    <property type="match status" value="2"/>
</dbReference>
<keyword evidence="3" id="KW-0808">Transferase</keyword>
<organism evidence="9 10">
    <name type="scientific">Microlunatus capsulatus</name>
    <dbReference type="NCBI Taxonomy" id="99117"/>
    <lineage>
        <taxon>Bacteria</taxon>
        <taxon>Bacillati</taxon>
        <taxon>Actinomycetota</taxon>
        <taxon>Actinomycetes</taxon>
        <taxon>Propionibacteriales</taxon>
        <taxon>Propionibacteriaceae</taxon>
        <taxon>Microlunatus</taxon>
    </lineage>
</organism>
<dbReference type="CDD" id="cd14014">
    <property type="entry name" value="STKc_PknB_like"/>
    <property type="match status" value="1"/>
</dbReference>
<dbReference type="InterPro" id="IPR000719">
    <property type="entry name" value="Prot_kinase_dom"/>
</dbReference>
<protein>
    <recommendedName>
        <fullName evidence="1">non-specific serine/threonine protein kinase</fullName>
        <ecNumber evidence="1">2.7.11.1</ecNumber>
    </recommendedName>
</protein>
<evidence type="ECO:0000256" key="1">
    <source>
        <dbReference type="ARBA" id="ARBA00012513"/>
    </source>
</evidence>
<dbReference type="SMART" id="SM00220">
    <property type="entry name" value="S_TKc"/>
    <property type="match status" value="1"/>
</dbReference>
<keyword evidence="10" id="KW-1185">Reference proteome</keyword>
<dbReference type="InterPro" id="IPR011528">
    <property type="entry name" value="NERD"/>
</dbReference>
<gene>
    <name evidence="9" type="ORF">JOF54_001800</name>
</gene>
<evidence type="ECO:0000256" key="5">
    <source>
        <dbReference type="ARBA" id="ARBA00022777"/>
    </source>
</evidence>
<proteinExistence type="predicted"/>
<dbReference type="Pfam" id="PF00069">
    <property type="entry name" value="Pkinase"/>
    <property type="match status" value="2"/>
</dbReference>
<accession>A0ABS4Z9I0</accession>
<feature type="domain" description="NERD" evidence="8">
    <location>
        <begin position="10"/>
        <end position="119"/>
    </location>
</feature>
<name>A0ABS4Z9I0_9ACTN</name>
<dbReference type="Pfam" id="PF08378">
    <property type="entry name" value="NERD"/>
    <property type="match status" value="1"/>
</dbReference>
<dbReference type="Gene3D" id="3.30.200.20">
    <property type="entry name" value="Phosphorylase Kinase, domain 1"/>
    <property type="match status" value="1"/>
</dbReference>
<dbReference type="Gene3D" id="1.10.510.10">
    <property type="entry name" value="Transferase(Phosphotransferase) domain 1"/>
    <property type="match status" value="2"/>
</dbReference>
<keyword evidence="2 9" id="KW-0723">Serine/threonine-protein kinase</keyword>
<reference evidence="9 10" key="1">
    <citation type="submission" date="2021-03" db="EMBL/GenBank/DDBJ databases">
        <title>Sequencing the genomes of 1000 actinobacteria strains.</title>
        <authorList>
            <person name="Klenk H.-P."/>
        </authorList>
    </citation>
    <scope>NUCLEOTIDE SEQUENCE [LARGE SCALE GENOMIC DNA]</scope>
    <source>
        <strain evidence="9 10">DSM 12936</strain>
    </source>
</reference>
<evidence type="ECO:0000313" key="10">
    <source>
        <dbReference type="Proteomes" id="UP000758168"/>
    </source>
</evidence>
<keyword evidence="5 9" id="KW-0418">Kinase</keyword>
<dbReference type="GO" id="GO:0004674">
    <property type="term" value="F:protein serine/threonine kinase activity"/>
    <property type="evidence" value="ECO:0007669"/>
    <property type="project" value="UniProtKB-KW"/>
</dbReference>
<evidence type="ECO:0000256" key="6">
    <source>
        <dbReference type="ARBA" id="ARBA00022840"/>
    </source>
</evidence>
<keyword evidence="6" id="KW-0067">ATP-binding</keyword>
<dbReference type="InterPro" id="IPR011009">
    <property type="entry name" value="Kinase-like_dom_sf"/>
</dbReference>
<dbReference type="PROSITE" id="PS50965">
    <property type="entry name" value="NERD"/>
    <property type="match status" value="1"/>
</dbReference>
<dbReference type="PROSITE" id="PS50011">
    <property type="entry name" value="PROTEIN_KINASE_DOM"/>
    <property type="match status" value="2"/>
</dbReference>
<dbReference type="EMBL" id="JAGIOB010000001">
    <property type="protein sequence ID" value="MBP2416878.1"/>
    <property type="molecule type" value="Genomic_DNA"/>
</dbReference>
<comment type="caution">
    <text evidence="9">The sequence shown here is derived from an EMBL/GenBank/DDBJ whole genome shotgun (WGS) entry which is preliminary data.</text>
</comment>
<evidence type="ECO:0000313" key="9">
    <source>
        <dbReference type="EMBL" id="MBP2416878.1"/>
    </source>
</evidence>
<evidence type="ECO:0000256" key="4">
    <source>
        <dbReference type="ARBA" id="ARBA00022741"/>
    </source>
</evidence>
<sequence length="1261" mass="137372">MADLRVKGEYVGPGEQRTAEHLAATLPSDWVIFAGRKLPGPNRDDADLVVVGKSLVFVIEEKAWGPTVVVDDNNWYVGSDARPNPLNRVGQVARIVAGTLKQRADGYKNLGSARRVVPAVILSHPRLQILRGRNHDEREHIWALTEAADALVALDEQFPGSGLGVARRPVITYLDDLPKPYGKPTLGGYTLESRLASAGQEQAWSATDSTGERLVLKCYPSAAFGAHGDPGEFLRREYVAVNRVADLGRTWRAFPPFKDDSGSLFVVPVVPPRGGTTLHASVQEEVPQRPGGRLDDQIARAVTIDAFRALQDIHDAGLVHRALHPKRVWLHQKRRVMFSDLNLARVEGDESIALWADDGDISEDYRAPECASSLALANRASDVFSLALCLGYWLLGRDIIEQTREEIGERLITAYPWVQPMLRALSGASQDRPHAGELADKLLPAAPVAEPVPTPLGVFEVGGLIADRYEIVRKLGRGGFATSWRVYDRQRELPMVLKQFHQDLPDNVRTEFQSAHGLHYDYCGSVHDIHVNETPHYLVSEYVDGESLAEEGQAFSVEQLLEIAVCVLKALDYIHSHDRVHGDVTPSNVIAAPDGSSAKLIDFGLTVRAGQRPAGQTPRFAAPELSAGQPATVASDLFGFAATMAYAMLGRQISSMASGSFELVPPTDAEKEAWGPGGSRLLDSFLAAARPAPVERPPSAAALLELVRSTRITPEPDTPRDGEDEFRVNPYVAKIRRLYRASSIGNAGNRGLDDAFALATYVPTRLDQNLLPRVEDGDLDVVLLSGNPGDGKTSLLVQLGQRLRERGAETLHEDEAGWSLKLADRTFHAVFDASEAHGLLTSDELVKQALEPVRNGTAGPATALIAVNDGRLHQFFEDNSERYEDWWFEIQDQIAGKGPGKSRVVLVDLKRRSLASTDESGLADQALASLLRPELWGVCSSCAARTACPILANRESMNGPGAGGFSELMLVSHLRRRRRATFRDVRSAAAWVVTGDRDCVDVHQLILEGRNASLMSDALAHDLAFATDSNDYLIDEWSDLDPALVSSPSVDRARRQSNTAEGMAFLRSTESAARSVYFGHHVDDDITRSDVRVYRHLTEFTGMLNGGDAIATRDRLLLGISRLLGAPGYRSSGLAFGVGAGDSSWAILHAIESEAFTVHVADPTHPYVETMADLLELRHKSGAHTLRLNLDTAEMILRAADGELVDDSASDAIRQEIDAFVGQLSRHPAKAAHIVDSSGSVTTATRRGVEIAFAVDRGERS</sequence>
<evidence type="ECO:0000256" key="3">
    <source>
        <dbReference type="ARBA" id="ARBA00022679"/>
    </source>
</evidence>
<dbReference type="EC" id="2.7.11.1" evidence="1"/>
<evidence type="ECO:0000259" key="7">
    <source>
        <dbReference type="PROSITE" id="PS50011"/>
    </source>
</evidence>
<evidence type="ECO:0000259" key="8">
    <source>
        <dbReference type="PROSITE" id="PS50965"/>
    </source>
</evidence>
<dbReference type="PANTHER" id="PTHR43289">
    <property type="entry name" value="MITOGEN-ACTIVATED PROTEIN KINASE KINASE KINASE 20-RELATED"/>
    <property type="match status" value="1"/>
</dbReference>